<sequence length="220" mass="25302">MEYNTYKEYTDQEQVDALVEILEEHQIKYLVTSDRDSLDGLYGKNSYKKNFSVKIQPEDFAKVDVILRQLNEGVVTDVEKDHYLFGFSDNELVDVLAKADEWNEFDYVLARKILADRGQKVSDERIHQLKEERITLLAKPTPIWSGWIVLGYAFAFLGGFFGLFTGWHLNKSTKILPNGQRIFTYDDNVRSQGKQMMVISAVMITLAVILYIVSDVIGLT</sequence>
<comment type="caution">
    <text evidence="2">The sequence shown here is derived from an EMBL/GenBank/DDBJ whole genome shotgun (WGS) entry which is preliminary data.</text>
</comment>
<dbReference type="AlphaFoldDB" id="A0A364XV31"/>
<keyword evidence="1" id="KW-1133">Transmembrane helix</keyword>
<organism evidence="2 3">
    <name type="scientific">Pseudochryseolinea flava</name>
    <dbReference type="NCBI Taxonomy" id="2059302"/>
    <lineage>
        <taxon>Bacteria</taxon>
        <taxon>Pseudomonadati</taxon>
        <taxon>Bacteroidota</taxon>
        <taxon>Cytophagia</taxon>
        <taxon>Cytophagales</taxon>
        <taxon>Fulvivirgaceae</taxon>
        <taxon>Pseudochryseolinea</taxon>
    </lineage>
</organism>
<dbReference type="RefSeq" id="WP_112749917.1">
    <property type="nucleotide sequence ID" value="NZ_QMFY01000024.1"/>
</dbReference>
<feature type="transmembrane region" description="Helical" evidence="1">
    <location>
        <begin position="196"/>
        <end position="214"/>
    </location>
</feature>
<evidence type="ECO:0000313" key="3">
    <source>
        <dbReference type="Proteomes" id="UP000251889"/>
    </source>
</evidence>
<evidence type="ECO:0000313" key="2">
    <source>
        <dbReference type="EMBL" id="RAV97971.1"/>
    </source>
</evidence>
<dbReference type="Proteomes" id="UP000251889">
    <property type="component" value="Unassembled WGS sequence"/>
</dbReference>
<keyword evidence="1" id="KW-0812">Transmembrane</keyword>
<keyword evidence="1" id="KW-0472">Membrane</keyword>
<evidence type="ECO:0000256" key="1">
    <source>
        <dbReference type="SAM" id="Phobius"/>
    </source>
</evidence>
<dbReference type="OrthoDB" id="9814194at2"/>
<accession>A0A364XV31</accession>
<dbReference type="EMBL" id="QMFY01000024">
    <property type="protein sequence ID" value="RAV97971.1"/>
    <property type="molecule type" value="Genomic_DNA"/>
</dbReference>
<proteinExistence type="predicted"/>
<keyword evidence="3" id="KW-1185">Reference proteome</keyword>
<reference evidence="2 3" key="1">
    <citation type="submission" date="2018-06" db="EMBL/GenBank/DDBJ databases">
        <title>Chryseolinea flavus sp. nov., a member of the phylum Bacteroidetes isolated from soil.</title>
        <authorList>
            <person name="Li Y."/>
            <person name="Wang J."/>
        </authorList>
    </citation>
    <scope>NUCLEOTIDE SEQUENCE [LARGE SCALE GENOMIC DNA]</scope>
    <source>
        <strain evidence="2 3">SDU1-6</strain>
    </source>
</reference>
<name>A0A364XV31_9BACT</name>
<protein>
    <submittedName>
        <fullName evidence="2">Uncharacterized protein</fullName>
    </submittedName>
</protein>
<gene>
    <name evidence="2" type="ORF">DQQ10_26230</name>
</gene>
<feature type="transmembrane region" description="Helical" evidence="1">
    <location>
        <begin position="144"/>
        <end position="164"/>
    </location>
</feature>